<organism evidence="2 3">
    <name type="scientific">Lophiotrema nucula</name>
    <dbReference type="NCBI Taxonomy" id="690887"/>
    <lineage>
        <taxon>Eukaryota</taxon>
        <taxon>Fungi</taxon>
        <taxon>Dikarya</taxon>
        <taxon>Ascomycota</taxon>
        <taxon>Pezizomycotina</taxon>
        <taxon>Dothideomycetes</taxon>
        <taxon>Pleosporomycetidae</taxon>
        <taxon>Pleosporales</taxon>
        <taxon>Lophiotremataceae</taxon>
        <taxon>Lophiotrema</taxon>
    </lineage>
</organism>
<sequence length="309" mass="33485">MNIEFGGYFSVYYAGGGKMLVQNFSMNTDECNLLEQTITASMASVATFYCPPDNTIKDKTLYLRPFDGYAQPNQHAGNLSFPNVTCSVKPYITQADVTYRSSNNLFNVSGVVPILDSTYAVPNETVDGVKQLMSLAVTYWGNSFMDSLFALRMTSDTTSFIQALEIMIRGMIEFEGTHLRVYYAVNDAPGTVPVAGSYSVWRLGYNGQPVGLLGISPPLLFFLILAVTYLAMGMSAGQRYVSNFEPTSSTCLIAASAAGGQSGRLFVPKKGDLQADDQDVLKVNVRFTGIDGLVSVNGSNSGVPWSPLK</sequence>
<proteinExistence type="predicted"/>
<accession>A0A6A5YFR4</accession>
<keyword evidence="1" id="KW-0472">Membrane</keyword>
<dbReference type="OrthoDB" id="6486656at2759"/>
<reference evidence="2" key="1">
    <citation type="journal article" date="2020" name="Stud. Mycol.">
        <title>101 Dothideomycetes genomes: a test case for predicting lifestyles and emergence of pathogens.</title>
        <authorList>
            <person name="Haridas S."/>
            <person name="Albert R."/>
            <person name="Binder M."/>
            <person name="Bloem J."/>
            <person name="Labutti K."/>
            <person name="Salamov A."/>
            <person name="Andreopoulos B."/>
            <person name="Baker S."/>
            <person name="Barry K."/>
            <person name="Bills G."/>
            <person name="Bluhm B."/>
            <person name="Cannon C."/>
            <person name="Castanera R."/>
            <person name="Culley D."/>
            <person name="Daum C."/>
            <person name="Ezra D."/>
            <person name="Gonzalez J."/>
            <person name="Henrissat B."/>
            <person name="Kuo A."/>
            <person name="Liang C."/>
            <person name="Lipzen A."/>
            <person name="Lutzoni F."/>
            <person name="Magnuson J."/>
            <person name="Mondo S."/>
            <person name="Nolan M."/>
            <person name="Ohm R."/>
            <person name="Pangilinan J."/>
            <person name="Park H.-J."/>
            <person name="Ramirez L."/>
            <person name="Alfaro M."/>
            <person name="Sun H."/>
            <person name="Tritt A."/>
            <person name="Yoshinaga Y."/>
            <person name="Zwiers L.-H."/>
            <person name="Turgeon B."/>
            <person name="Goodwin S."/>
            <person name="Spatafora J."/>
            <person name="Crous P."/>
            <person name="Grigoriev I."/>
        </authorList>
    </citation>
    <scope>NUCLEOTIDE SEQUENCE</scope>
    <source>
        <strain evidence="2">CBS 627.86</strain>
    </source>
</reference>
<keyword evidence="1" id="KW-1133">Transmembrane helix</keyword>
<name>A0A6A5YFR4_9PLEO</name>
<dbReference type="Proteomes" id="UP000799770">
    <property type="component" value="Unassembled WGS sequence"/>
</dbReference>
<dbReference type="EMBL" id="ML977368">
    <property type="protein sequence ID" value="KAF2105956.1"/>
    <property type="molecule type" value="Genomic_DNA"/>
</dbReference>
<protein>
    <submittedName>
        <fullName evidence="2">Uncharacterized protein</fullName>
    </submittedName>
</protein>
<evidence type="ECO:0000313" key="2">
    <source>
        <dbReference type="EMBL" id="KAF2105956.1"/>
    </source>
</evidence>
<feature type="transmembrane region" description="Helical" evidence="1">
    <location>
        <begin position="210"/>
        <end position="232"/>
    </location>
</feature>
<evidence type="ECO:0000256" key="1">
    <source>
        <dbReference type="SAM" id="Phobius"/>
    </source>
</evidence>
<keyword evidence="1" id="KW-0812">Transmembrane</keyword>
<evidence type="ECO:0000313" key="3">
    <source>
        <dbReference type="Proteomes" id="UP000799770"/>
    </source>
</evidence>
<dbReference type="AlphaFoldDB" id="A0A6A5YFR4"/>
<keyword evidence="3" id="KW-1185">Reference proteome</keyword>
<gene>
    <name evidence="2" type="ORF">BDV96DRAFT_655093</name>
</gene>